<gene>
    <name evidence="4" type="ORF">CQZ99_09600</name>
</gene>
<dbReference type="Proteomes" id="UP000238045">
    <property type="component" value="Unassembled WGS sequence"/>
</dbReference>
<protein>
    <recommendedName>
        <fullName evidence="3">Peptidase S74 domain-containing protein</fullName>
    </recommendedName>
</protein>
<reference evidence="4 5" key="1">
    <citation type="submission" date="2017-09" db="EMBL/GenBank/DDBJ databases">
        <title>Genomic, metabolic, and phenotypic characteristics of bacterial isolates from the natural microbiome of the model nematode Caenorhabditis elegans.</title>
        <authorList>
            <person name="Zimmermann J."/>
            <person name="Obeng N."/>
            <person name="Yang W."/>
            <person name="Obeng O."/>
            <person name="Kissoyan K."/>
            <person name="Pees B."/>
            <person name="Dirksen P."/>
            <person name="Hoppner M."/>
            <person name="Franke A."/>
            <person name="Rosenstiel P."/>
            <person name="Leippe M."/>
            <person name="Dierking K."/>
            <person name="Kaleta C."/>
            <person name="Schulenburg H."/>
        </authorList>
    </citation>
    <scope>NUCLEOTIDE SEQUENCE [LARGE SCALE GENOMIC DNA]</scope>
    <source>
        <strain evidence="4 5">MYb117</strain>
    </source>
</reference>
<organism evidence="4 5">
    <name type="scientific">Pseudomonas poae</name>
    <dbReference type="NCBI Taxonomy" id="200451"/>
    <lineage>
        <taxon>Bacteria</taxon>
        <taxon>Pseudomonadati</taxon>
        <taxon>Pseudomonadota</taxon>
        <taxon>Gammaproteobacteria</taxon>
        <taxon>Pseudomonadales</taxon>
        <taxon>Pseudomonadaceae</taxon>
        <taxon>Pseudomonas</taxon>
    </lineage>
</organism>
<dbReference type="Gene3D" id="1.10.10.10">
    <property type="entry name" value="Winged helix-like DNA-binding domain superfamily/Winged helix DNA-binding domain"/>
    <property type="match status" value="1"/>
</dbReference>
<dbReference type="InterPro" id="IPR036388">
    <property type="entry name" value="WH-like_DNA-bd_sf"/>
</dbReference>
<sequence>MQINQSKPTITRWRSAAITAYLAMGLLSGFAAASEAVPQALERFQLGSMPVTGVGLRDGIVVSRHIKYQTDTHAFADKSLIEDVMDSGTYGAFDSTATLRGHNEQDHFISFQDRLTFSGSWSLKLLDGFVSNPTHSGTGRIYMRAGADIGDIKVTNGGQVDQNIGVIVQDLHGGANNAAIVLGQSTGHTIYSSGVAPSFHRSTLLFGPGNGPVINADARMTQEVRDLSRAEREVAENLKPLIKAYRQNGGGKIHVGVLAQDVMEAFKSEGLDAMDYAIINQEGDGLGVRYDELLAFIQATDTSRDMDVFYLAIILGLLASLVVVSALSYRRARRNQAEISRMDSELLDIRKALESR</sequence>
<evidence type="ECO:0000313" key="4">
    <source>
        <dbReference type="EMBL" id="PRC19593.1"/>
    </source>
</evidence>
<name>A0A2S9EUJ0_9PSED</name>
<comment type="caution">
    <text evidence="4">The sequence shown here is derived from an EMBL/GenBank/DDBJ whole genome shotgun (WGS) entry which is preliminary data.</text>
</comment>
<keyword evidence="1" id="KW-0812">Transmembrane</keyword>
<keyword evidence="1" id="KW-0472">Membrane</keyword>
<evidence type="ECO:0000259" key="3">
    <source>
        <dbReference type="Pfam" id="PF13884"/>
    </source>
</evidence>
<evidence type="ECO:0000313" key="5">
    <source>
        <dbReference type="Proteomes" id="UP000238045"/>
    </source>
</evidence>
<feature type="signal peptide" evidence="2">
    <location>
        <begin position="1"/>
        <end position="33"/>
    </location>
</feature>
<proteinExistence type="predicted"/>
<feature type="transmembrane region" description="Helical" evidence="1">
    <location>
        <begin position="308"/>
        <end position="329"/>
    </location>
</feature>
<dbReference type="RefSeq" id="WP_105696476.1">
    <property type="nucleotide sequence ID" value="NZ_CP159260.1"/>
</dbReference>
<keyword evidence="2" id="KW-0732">Signal</keyword>
<evidence type="ECO:0000256" key="1">
    <source>
        <dbReference type="SAM" id="Phobius"/>
    </source>
</evidence>
<dbReference type="EMBL" id="PCQL01000008">
    <property type="protein sequence ID" value="PRC19593.1"/>
    <property type="molecule type" value="Genomic_DNA"/>
</dbReference>
<dbReference type="Pfam" id="PF13884">
    <property type="entry name" value="Peptidase_S74"/>
    <property type="match status" value="1"/>
</dbReference>
<keyword evidence="1" id="KW-1133">Transmembrane helix</keyword>
<accession>A0A2S9EUJ0</accession>
<dbReference type="InterPro" id="IPR030392">
    <property type="entry name" value="S74_ICA"/>
</dbReference>
<feature type="domain" description="Peptidase S74" evidence="3">
    <location>
        <begin position="217"/>
        <end position="270"/>
    </location>
</feature>
<evidence type="ECO:0000256" key="2">
    <source>
        <dbReference type="SAM" id="SignalP"/>
    </source>
</evidence>
<keyword evidence="5" id="KW-1185">Reference proteome</keyword>
<feature type="chain" id="PRO_5015541400" description="Peptidase S74 domain-containing protein" evidence="2">
    <location>
        <begin position="34"/>
        <end position="356"/>
    </location>
</feature>
<dbReference type="AlphaFoldDB" id="A0A2S9EUJ0"/>